<comment type="caution">
    <text evidence="1">The sequence shown here is derived from an EMBL/GenBank/DDBJ whole genome shotgun (WGS) entry which is preliminary data.</text>
</comment>
<organism evidence="1 2">
    <name type="scientific">Kitasatospora xanthocidica</name>
    <dbReference type="NCBI Taxonomy" id="83382"/>
    <lineage>
        <taxon>Bacteria</taxon>
        <taxon>Bacillati</taxon>
        <taxon>Actinomycetota</taxon>
        <taxon>Actinomycetes</taxon>
        <taxon>Kitasatosporales</taxon>
        <taxon>Streptomycetaceae</taxon>
        <taxon>Kitasatospora</taxon>
    </lineage>
</organism>
<evidence type="ECO:0000313" key="1">
    <source>
        <dbReference type="EMBL" id="RGD57586.1"/>
    </source>
</evidence>
<sequence>MSRVALVLLSYRPDQPSGIDRSIGALVKGLRELGHTPLVLTAGPAGPLDHLETGLIRLSSVTLPHPATNADVLAALADPAPVAAEVRSVLAEHGADAVCWGDTLWGLGYLSPAPAGVTTALMVHKIRPSAEQRWQNALAAADVVCPASDYLADGGSAAGLDTSRWRPVLNALHTLIEPPTAGERAKLRETGPVRIVSRADPAKGLAELLWAVPPDWDRPVELVLAEAGFELQRGGQARTLAACREVEARRPGLVSVLPALGWADVPDFFAGAAATVISTQVPETFCFTAAEALSVGTPVVGVDLGNVPLLAGEAGRYVPLEAGPGVLWSAVAELLADPGRYERASAAAPGRITRFTPQKSARALLDALGL</sequence>
<dbReference type="Gene3D" id="3.40.50.2000">
    <property type="entry name" value="Glycogen Phosphorylase B"/>
    <property type="match status" value="2"/>
</dbReference>
<gene>
    <name evidence="1" type="ORF">DR950_07095</name>
</gene>
<dbReference type="SUPFAM" id="SSF53756">
    <property type="entry name" value="UDP-Glycosyltransferase/glycogen phosphorylase"/>
    <property type="match status" value="1"/>
</dbReference>
<dbReference type="Proteomes" id="UP000263377">
    <property type="component" value="Unassembled WGS sequence"/>
</dbReference>
<dbReference type="PANTHER" id="PTHR45947">
    <property type="entry name" value="SULFOQUINOVOSYL TRANSFERASE SQD2"/>
    <property type="match status" value="1"/>
</dbReference>
<dbReference type="InterPro" id="IPR050194">
    <property type="entry name" value="Glycosyltransferase_grp1"/>
</dbReference>
<keyword evidence="2" id="KW-1185">Reference proteome</keyword>
<dbReference type="CDD" id="cd03801">
    <property type="entry name" value="GT4_PimA-like"/>
    <property type="match status" value="1"/>
</dbReference>
<name>A0A372ZP03_9ACTN</name>
<dbReference type="PANTHER" id="PTHR45947:SF3">
    <property type="entry name" value="SULFOQUINOVOSYL TRANSFERASE SQD2"/>
    <property type="match status" value="1"/>
</dbReference>
<dbReference type="EMBL" id="QVIG01000001">
    <property type="protein sequence ID" value="RGD57586.1"/>
    <property type="molecule type" value="Genomic_DNA"/>
</dbReference>
<protein>
    <submittedName>
        <fullName evidence="1">Glycosyltransferase</fullName>
    </submittedName>
</protein>
<reference evidence="1 2" key="1">
    <citation type="submission" date="2018-08" db="EMBL/GenBank/DDBJ databases">
        <title>Diversity &amp; Physiological Properties of Lignin-Decomposing Actinobacteria from Soil.</title>
        <authorList>
            <person name="Roh S.G."/>
            <person name="Kim S.B."/>
        </authorList>
    </citation>
    <scope>NUCLEOTIDE SEQUENCE [LARGE SCALE GENOMIC DNA]</scope>
    <source>
        <strain evidence="1 2">MMS17-GH009</strain>
    </source>
</reference>
<dbReference type="GO" id="GO:0016757">
    <property type="term" value="F:glycosyltransferase activity"/>
    <property type="evidence" value="ECO:0007669"/>
    <property type="project" value="TreeGrafter"/>
</dbReference>
<dbReference type="Pfam" id="PF13692">
    <property type="entry name" value="Glyco_trans_1_4"/>
    <property type="match status" value="1"/>
</dbReference>
<accession>A0A372ZP03</accession>
<dbReference type="AlphaFoldDB" id="A0A372ZP03"/>
<dbReference type="RefSeq" id="WP_117486355.1">
    <property type="nucleotide sequence ID" value="NZ_QVIG01000001.1"/>
</dbReference>
<evidence type="ECO:0000313" key="2">
    <source>
        <dbReference type="Proteomes" id="UP000263377"/>
    </source>
</evidence>
<proteinExistence type="predicted"/>
<keyword evidence="1" id="KW-0808">Transferase</keyword>